<dbReference type="Proteomes" id="UP000007060">
    <property type="component" value="Unassembled WGS sequence"/>
</dbReference>
<proteinExistence type="predicted"/>
<organism evidence="1 2">
    <name type="scientific">Saccharomyces cerevisiae (strain YJM789)</name>
    <name type="common">Baker's yeast</name>
    <dbReference type="NCBI Taxonomy" id="307796"/>
    <lineage>
        <taxon>Eukaryota</taxon>
        <taxon>Fungi</taxon>
        <taxon>Dikarya</taxon>
        <taxon>Ascomycota</taxon>
        <taxon>Saccharomycotina</taxon>
        <taxon>Saccharomycetes</taxon>
        <taxon>Saccharomycetales</taxon>
        <taxon>Saccharomycetaceae</taxon>
        <taxon>Saccharomyces</taxon>
    </lineage>
</organism>
<accession>A6ZN57</accession>
<name>A6ZN57_YEAS7</name>
<dbReference type="HOGENOM" id="CLU_3224926_0_0_1"/>
<gene>
    <name evidence="1" type="ORF">SCY_4925</name>
</gene>
<dbReference type="EMBL" id="AAFW02000030">
    <property type="protein sequence ID" value="EDN63722.1"/>
    <property type="molecule type" value="Genomic_DNA"/>
</dbReference>
<dbReference type="AlphaFoldDB" id="A6ZN57"/>
<comment type="caution">
    <text evidence="1">The sequence shown here is derived from an EMBL/GenBank/DDBJ whole genome shotgun (WGS) entry which is preliminary data.</text>
</comment>
<protein>
    <submittedName>
        <fullName evidence="1">Conserved protein</fullName>
    </submittedName>
</protein>
<evidence type="ECO:0000313" key="1">
    <source>
        <dbReference type="EMBL" id="EDN63722.1"/>
    </source>
</evidence>
<sequence>MFYGSFNKCVTGYSCWMDIHYYVDHIIKKNAIRPDYKSHTQNLVL</sequence>
<reference evidence="1 2" key="1">
    <citation type="journal article" date="2007" name="Proc. Natl. Acad. Sci. U.S.A.">
        <title>Genome sequencing and comparative analysis of Saccharomyces cerevisiae strain YJM789.</title>
        <authorList>
            <person name="Wei W."/>
            <person name="McCusker J.H."/>
            <person name="Hyman R.W."/>
            <person name="Jones T."/>
            <person name="Ning Y."/>
            <person name="Cao Z."/>
            <person name="Gu Z."/>
            <person name="Bruno D."/>
            <person name="Miranda M."/>
            <person name="Nguyen M."/>
            <person name="Wilhelmy J."/>
            <person name="Komp C."/>
            <person name="Tamse R."/>
            <person name="Wang X."/>
            <person name="Jia P."/>
            <person name="Luedi P."/>
            <person name="Oefner P.J."/>
            <person name="David L."/>
            <person name="Dietrich F.S."/>
            <person name="Li Y."/>
            <person name="Davis R.W."/>
            <person name="Steinmetz L.M."/>
        </authorList>
    </citation>
    <scope>NUCLEOTIDE SEQUENCE [LARGE SCALE GENOMIC DNA]</scope>
    <source>
        <strain evidence="1 2">YJM789</strain>
    </source>
</reference>
<evidence type="ECO:0000313" key="2">
    <source>
        <dbReference type="Proteomes" id="UP000007060"/>
    </source>
</evidence>